<organism evidence="1 2">
    <name type="scientific">Rhodnius prolixus</name>
    <name type="common">Triatomid bug</name>
    <dbReference type="NCBI Taxonomy" id="13249"/>
    <lineage>
        <taxon>Eukaryota</taxon>
        <taxon>Metazoa</taxon>
        <taxon>Ecdysozoa</taxon>
        <taxon>Arthropoda</taxon>
        <taxon>Hexapoda</taxon>
        <taxon>Insecta</taxon>
        <taxon>Pterygota</taxon>
        <taxon>Neoptera</taxon>
        <taxon>Paraneoptera</taxon>
        <taxon>Hemiptera</taxon>
        <taxon>Heteroptera</taxon>
        <taxon>Panheteroptera</taxon>
        <taxon>Cimicomorpha</taxon>
        <taxon>Reduviidae</taxon>
        <taxon>Triatominae</taxon>
        <taxon>Rhodnius</taxon>
    </lineage>
</organism>
<dbReference type="EnsemblMetazoa" id="RPRC001124-RA">
    <property type="protein sequence ID" value="RPRC001124-PA"/>
    <property type="gene ID" value="RPRC001124"/>
</dbReference>
<keyword evidence="2" id="KW-1185">Reference proteome</keyword>
<reference evidence="1" key="1">
    <citation type="submission" date="2015-05" db="UniProtKB">
        <authorList>
            <consortium name="EnsemblMetazoa"/>
        </authorList>
    </citation>
    <scope>IDENTIFICATION</scope>
</reference>
<dbReference type="eggNOG" id="ENOG502S4SK">
    <property type="taxonomic scope" value="Eukaryota"/>
</dbReference>
<dbReference type="EMBL" id="ACPB03015654">
    <property type="status" value="NOT_ANNOTATED_CDS"/>
    <property type="molecule type" value="Genomic_DNA"/>
</dbReference>
<proteinExistence type="predicted"/>
<protein>
    <submittedName>
        <fullName evidence="1">Uncharacterized protein</fullName>
    </submittedName>
</protein>
<evidence type="ECO:0000313" key="2">
    <source>
        <dbReference type="Proteomes" id="UP000015103"/>
    </source>
</evidence>
<dbReference type="EMBL" id="ACPB03015653">
    <property type="status" value="NOT_ANNOTATED_CDS"/>
    <property type="molecule type" value="Genomic_DNA"/>
</dbReference>
<dbReference type="InParanoid" id="T1HAR8"/>
<dbReference type="HOGENOM" id="CLU_647810_0_0_1"/>
<dbReference type="VEuPathDB" id="VectorBase:RPRC001124"/>
<evidence type="ECO:0000313" key="1">
    <source>
        <dbReference type="EnsemblMetazoa" id="RPRC001124-PA"/>
    </source>
</evidence>
<sequence>MARALIMVTISHTVVFETLDVQSYGWIAELAAQSIKLNQSSLPPASFQDLTKRARWIILPVHKDGKATNERWFNAMIVGAIRTHGREDRVKRPFLHHRTHGREDRVKRPFLHHRTHGREDRVKRPFLHHRTHGREDRVKRPFLHHRTHGREDRVKRPFLHHRTHGREDRVKRPFLHHRTHGREDRVKRPFLHHRTHGREDRVKRPFLHHRTHGREDRVKRPFLHHRTHGREDRVKRPFLHHRTHGREDRVKRPFLHHRTHGREDRVKRPFLHHRTHGREDRVKRPFLHHRTHGREDSSDTVAEFPSFFQAQFTQQKEFSRKLKINVKNPLKLTLQELLLLLAKSTCCTQLDYTGNSNEGLTGVLGLFLKAVDIWTIIMIFLVRGVSKDVSEHIFGYTTMCRNTSLDTPRCVGTHLWIHHEQKKS</sequence>
<dbReference type="STRING" id="13249.T1HAR8"/>
<accession>T1HAR8</accession>
<dbReference type="Proteomes" id="UP000015103">
    <property type="component" value="Unassembled WGS sequence"/>
</dbReference>
<name>T1HAR8_RHOPR</name>